<feature type="non-terminal residue" evidence="4">
    <location>
        <position position="1"/>
    </location>
</feature>
<gene>
    <name evidence="4" type="ORF">BYL167_LOCUS73233</name>
</gene>
<dbReference type="Gene3D" id="1.10.510.10">
    <property type="entry name" value="Transferase(Phosphotransferase) domain 1"/>
    <property type="match status" value="1"/>
</dbReference>
<accession>A0A8S3G9L3</accession>
<dbReference type="InterPro" id="IPR050117">
    <property type="entry name" value="MAPK"/>
</dbReference>
<dbReference type="PROSITE" id="PS50011">
    <property type="entry name" value="PROTEIN_KINASE_DOM"/>
    <property type="match status" value="1"/>
</dbReference>
<evidence type="ECO:0000259" key="3">
    <source>
        <dbReference type="PROSITE" id="PS50011"/>
    </source>
</evidence>
<dbReference type="AlphaFoldDB" id="A0A8S3G9L3"/>
<reference evidence="4" key="1">
    <citation type="submission" date="2021-02" db="EMBL/GenBank/DDBJ databases">
        <authorList>
            <person name="Nowell W R."/>
        </authorList>
    </citation>
    <scope>NUCLEOTIDE SEQUENCE</scope>
</reference>
<dbReference type="PANTHER" id="PTHR24055">
    <property type="entry name" value="MITOGEN-ACTIVATED PROTEIN KINASE"/>
    <property type="match status" value="1"/>
</dbReference>
<dbReference type="EMBL" id="CAJOBH010260863">
    <property type="protein sequence ID" value="CAF5155169.1"/>
    <property type="molecule type" value="Genomic_DNA"/>
</dbReference>
<dbReference type="Pfam" id="PF00069">
    <property type="entry name" value="Pkinase"/>
    <property type="match status" value="1"/>
</dbReference>
<organism evidence="4 5">
    <name type="scientific">Rotaria magnacalcarata</name>
    <dbReference type="NCBI Taxonomy" id="392030"/>
    <lineage>
        <taxon>Eukaryota</taxon>
        <taxon>Metazoa</taxon>
        <taxon>Spiralia</taxon>
        <taxon>Gnathifera</taxon>
        <taxon>Rotifera</taxon>
        <taxon>Eurotatoria</taxon>
        <taxon>Bdelloidea</taxon>
        <taxon>Philodinida</taxon>
        <taxon>Philodinidae</taxon>
        <taxon>Rotaria</taxon>
    </lineage>
</organism>
<evidence type="ECO:0000256" key="1">
    <source>
        <dbReference type="ARBA" id="ARBA00022741"/>
    </source>
</evidence>
<feature type="domain" description="Protein kinase" evidence="3">
    <location>
        <begin position="1"/>
        <end position="90"/>
    </location>
</feature>
<keyword evidence="2" id="KW-0067">ATP-binding</keyword>
<evidence type="ECO:0000313" key="4">
    <source>
        <dbReference type="EMBL" id="CAF5155169.1"/>
    </source>
</evidence>
<sequence>RTVDGSEKTVYVVTRWWRAPEIIINQSKYDEKVDVWSVGCIMAELILLRPLFPGANQLTQLDAIFDVVGTPDIETLNEISNAGLPRKQSL</sequence>
<evidence type="ECO:0000256" key="2">
    <source>
        <dbReference type="ARBA" id="ARBA00022840"/>
    </source>
</evidence>
<dbReference type="GO" id="GO:0005524">
    <property type="term" value="F:ATP binding"/>
    <property type="evidence" value="ECO:0007669"/>
    <property type="project" value="UniProtKB-KW"/>
</dbReference>
<comment type="caution">
    <text evidence="4">The sequence shown here is derived from an EMBL/GenBank/DDBJ whole genome shotgun (WGS) entry which is preliminary data.</text>
</comment>
<keyword evidence="1" id="KW-0547">Nucleotide-binding</keyword>
<dbReference type="SUPFAM" id="SSF56112">
    <property type="entry name" value="Protein kinase-like (PK-like)"/>
    <property type="match status" value="1"/>
</dbReference>
<dbReference type="InterPro" id="IPR000719">
    <property type="entry name" value="Prot_kinase_dom"/>
</dbReference>
<dbReference type="Proteomes" id="UP000681967">
    <property type="component" value="Unassembled WGS sequence"/>
</dbReference>
<name>A0A8S3G9L3_9BILA</name>
<dbReference type="InterPro" id="IPR011009">
    <property type="entry name" value="Kinase-like_dom_sf"/>
</dbReference>
<proteinExistence type="predicted"/>
<dbReference type="GO" id="GO:0004672">
    <property type="term" value="F:protein kinase activity"/>
    <property type="evidence" value="ECO:0007669"/>
    <property type="project" value="InterPro"/>
</dbReference>
<evidence type="ECO:0000313" key="5">
    <source>
        <dbReference type="Proteomes" id="UP000681967"/>
    </source>
</evidence>
<protein>
    <recommendedName>
        <fullName evidence="3">Protein kinase domain-containing protein</fullName>
    </recommendedName>
</protein>